<sequence length="295" mass="33487">MLANSNRKLRVLLICGVVPFLIAARNTVTPLPQTMIAAETGPQVGQTVTVRKDDVVLRAKIYETEVVTVDEPISVSVAKFSDEIGQGDRLTPVLSPAKIEYLTGASGRFYCGRNQRTRSGFAEAMIGDWFSKYEVEVRFCFVDSNDDGKLDKYFLSGAKDPADQGARDIVPVPYTTKYLQPDEREGTVELKVLKFKPKTNQILFRLSVFRKDVPEYFTYILTVDGDTPKNTYPDFKTNPKKVPYPVYFPNILGAEIVVMRVDSVKEEAEIRILRHFQSQLFKPIEVKVQYIYIYV</sequence>
<comment type="caution">
    <text evidence="2">The sequence shown here is derived from an EMBL/GenBank/DDBJ whole genome shotgun (WGS) entry which is preliminary data.</text>
</comment>
<protein>
    <recommendedName>
        <fullName evidence="4">DUF4384 domain-containing protein</fullName>
    </recommendedName>
</protein>
<evidence type="ECO:0000313" key="3">
    <source>
        <dbReference type="Proteomes" id="UP000320160"/>
    </source>
</evidence>
<keyword evidence="3" id="KW-1185">Reference proteome</keyword>
<evidence type="ECO:0000313" key="2">
    <source>
        <dbReference type="EMBL" id="TSB04740.1"/>
    </source>
</evidence>
<proteinExistence type="predicted"/>
<reference evidence="2 3" key="1">
    <citation type="submission" date="2019-07" db="EMBL/GenBank/DDBJ databases">
        <authorList>
            <person name="Park M."/>
        </authorList>
    </citation>
    <scope>NUCLEOTIDE SEQUENCE [LARGE SCALE GENOMIC DNA]</scope>
    <source>
        <strain evidence="2 3">KCTC32445</strain>
    </source>
</reference>
<organism evidence="2 3">
    <name type="scientific">Sphingorhabdus contaminans</name>
    <dbReference type="NCBI Taxonomy" id="1343899"/>
    <lineage>
        <taxon>Bacteria</taxon>
        <taxon>Pseudomonadati</taxon>
        <taxon>Pseudomonadota</taxon>
        <taxon>Alphaproteobacteria</taxon>
        <taxon>Sphingomonadales</taxon>
        <taxon>Sphingomonadaceae</taxon>
        <taxon>Sphingorhabdus</taxon>
    </lineage>
</organism>
<dbReference type="RefSeq" id="WP_143775658.1">
    <property type="nucleotide sequence ID" value="NZ_VKKU01000001.1"/>
</dbReference>
<dbReference type="AlphaFoldDB" id="A0A553WJ53"/>
<accession>A0A553WJ53</accession>
<dbReference type="OrthoDB" id="7593987at2"/>
<evidence type="ECO:0008006" key="4">
    <source>
        <dbReference type="Google" id="ProtNLM"/>
    </source>
</evidence>
<dbReference type="EMBL" id="VKKU01000001">
    <property type="protein sequence ID" value="TSB04740.1"/>
    <property type="molecule type" value="Genomic_DNA"/>
</dbReference>
<feature type="signal peptide" evidence="1">
    <location>
        <begin position="1"/>
        <end position="23"/>
    </location>
</feature>
<evidence type="ECO:0000256" key="1">
    <source>
        <dbReference type="SAM" id="SignalP"/>
    </source>
</evidence>
<name>A0A553WJ53_9SPHN</name>
<gene>
    <name evidence="2" type="ORF">FOM92_04840</name>
</gene>
<feature type="chain" id="PRO_5021881849" description="DUF4384 domain-containing protein" evidence="1">
    <location>
        <begin position="24"/>
        <end position="295"/>
    </location>
</feature>
<keyword evidence="1" id="KW-0732">Signal</keyword>
<dbReference type="Proteomes" id="UP000320160">
    <property type="component" value="Unassembled WGS sequence"/>
</dbReference>